<evidence type="ECO:0000313" key="1">
    <source>
        <dbReference type="EMBL" id="WFD24742.1"/>
    </source>
</evidence>
<dbReference type="InterPro" id="IPR032710">
    <property type="entry name" value="NTF2-like_dom_sf"/>
</dbReference>
<dbReference type="PANTHER" id="PTHR31757">
    <property type="entry name" value="SLL0781 PROTEIN"/>
    <property type="match status" value="1"/>
</dbReference>
<gene>
    <name evidence="1" type="ORF">MEQU1_003446</name>
</gene>
<reference evidence="1" key="1">
    <citation type="submission" date="2023-03" db="EMBL/GenBank/DDBJ databases">
        <title>Mating type loci evolution in Malassezia.</title>
        <authorList>
            <person name="Coelho M.A."/>
        </authorList>
    </citation>
    <scope>NUCLEOTIDE SEQUENCE</scope>
    <source>
        <strain evidence="1">CBS 12830</strain>
    </source>
</reference>
<evidence type="ECO:0008006" key="3">
    <source>
        <dbReference type="Google" id="ProtNLM"/>
    </source>
</evidence>
<dbReference type="EMBL" id="CP119906">
    <property type="protein sequence ID" value="WFD24742.1"/>
    <property type="molecule type" value="Genomic_DNA"/>
</dbReference>
<dbReference type="AlphaFoldDB" id="A0AAF0J0H0"/>
<accession>A0AAF0J0H0</accession>
<dbReference type="SUPFAM" id="SSF54427">
    <property type="entry name" value="NTF2-like"/>
    <property type="match status" value="1"/>
</dbReference>
<proteinExistence type="predicted"/>
<evidence type="ECO:0000313" key="2">
    <source>
        <dbReference type="Proteomes" id="UP001214415"/>
    </source>
</evidence>
<protein>
    <recommendedName>
        <fullName evidence="3">Nuclear transport factor 2 family protein</fullName>
    </recommendedName>
</protein>
<sequence length="153" mass="18207">MSAIVPPFTLETATQKVREYEDYWNQRDVASILHSYAPDIVWRNRNARLHGLDEIAGFLQHKWGRELDLHMVKELWSFSDNRIAARFVFEWHDDSGNWFRSYGSENWEFNEKGQMTMRFSCINDTVIDVDERLFHWTTPTRPCHEPGLSDLDL</sequence>
<dbReference type="Pfam" id="PF07080">
    <property type="entry name" value="DUF1348"/>
    <property type="match status" value="1"/>
</dbReference>
<dbReference type="PANTHER" id="PTHR31757:SF0">
    <property type="entry name" value="SLL0781 PROTEIN"/>
    <property type="match status" value="1"/>
</dbReference>
<name>A0AAF0J0H0_9BASI</name>
<dbReference type="Gene3D" id="3.10.450.50">
    <property type="match status" value="1"/>
</dbReference>
<organism evidence="1 2">
    <name type="scientific">Malassezia equina</name>
    <dbReference type="NCBI Taxonomy" id="1381935"/>
    <lineage>
        <taxon>Eukaryota</taxon>
        <taxon>Fungi</taxon>
        <taxon>Dikarya</taxon>
        <taxon>Basidiomycota</taxon>
        <taxon>Ustilaginomycotina</taxon>
        <taxon>Malasseziomycetes</taxon>
        <taxon>Malasseziales</taxon>
        <taxon>Malasseziaceae</taxon>
        <taxon>Malassezia</taxon>
    </lineage>
</organism>
<dbReference type="Proteomes" id="UP001214415">
    <property type="component" value="Chromosome 7"/>
</dbReference>
<keyword evidence="2" id="KW-1185">Reference proteome</keyword>
<dbReference type="InterPro" id="IPR009783">
    <property type="entry name" value="DUF1348"/>
</dbReference>